<evidence type="ECO:0000313" key="1">
    <source>
        <dbReference type="EMBL" id="MDV6312859.1"/>
    </source>
</evidence>
<dbReference type="RefSeq" id="WP_035760549.1">
    <property type="nucleotide sequence ID" value="NZ_CP091855.1"/>
</dbReference>
<dbReference type="AlphaFoldDB" id="A0AAE4U113"/>
<name>A0AAE4U113_9ACTN</name>
<evidence type="ECO:0000313" key="2">
    <source>
        <dbReference type="Proteomes" id="UP001185922"/>
    </source>
</evidence>
<protein>
    <submittedName>
        <fullName evidence="1">DUF429 domain-containing protein</fullName>
    </submittedName>
</protein>
<reference evidence="1" key="1">
    <citation type="submission" date="2023-10" db="EMBL/GenBank/DDBJ databases">
        <title>Development of a sustainable strategy for remediation of hydrocarbon-contaminated territories based on the waste exchange concept.</title>
        <authorList>
            <person name="Krivoruchko A."/>
        </authorList>
    </citation>
    <scope>NUCLEOTIDE SEQUENCE</scope>
    <source>
        <strain evidence="1">IEGM 1279</strain>
    </source>
</reference>
<comment type="caution">
    <text evidence="1">The sequence shown here is derived from an EMBL/GenBank/DDBJ whole genome shotgun (WGS) entry which is preliminary data.</text>
</comment>
<accession>A0AAE4U113</accession>
<dbReference type="Proteomes" id="UP001185922">
    <property type="component" value="Unassembled WGS sequence"/>
</dbReference>
<sequence>MPPAMRTVGVDLSASPAKTAVAVLDWFDDRAELTELVVGADDAEIRRLVDGATRIGIDSPFGWPDDFVEFVVAHHHQESKPGRRLDDIANRRPLALRRTDLWIAESGLGRPLSVSADQIAHVAFRCAGLLADLGVRDRVDGWAVEAYPAGALKRWGLISRGYKRAANRTVLTELVDALRTAAPWLEPGAHTDLMVRDDDAFDAVITALIARAAALGRTSLPSAEDRAVASREGWIHVPNGDLGGLIPAG</sequence>
<organism evidence="1 2">
    <name type="scientific">Gordonia amicalis</name>
    <dbReference type="NCBI Taxonomy" id="89053"/>
    <lineage>
        <taxon>Bacteria</taxon>
        <taxon>Bacillati</taxon>
        <taxon>Actinomycetota</taxon>
        <taxon>Actinomycetes</taxon>
        <taxon>Mycobacteriales</taxon>
        <taxon>Gordoniaceae</taxon>
        <taxon>Gordonia</taxon>
    </lineage>
</organism>
<dbReference type="InterPro" id="IPR007362">
    <property type="entry name" value="DUF429"/>
</dbReference>
<dbReference type="GeneID" id="77170750"/>
<gene>
    <name evidence="1" type="ORF">R3Q15_13335</name>
</gene>
<proteinExistence type="predicted"/>
<dbReference type="Pfam" id="PF04250">
    <property type="entry name" value="DUF429"/>
    <property type="match status" value="1"/>
</dbReference>
<dbReference type="EMBL" id="JAWLKH010000013">
    <property type="protein sequence ID" value="MDV6312859.1"/>
    <property type="molecule type" value="Genomic_DNA"/>
</dbReference>